<organism evidence="1 2">
    <name type="scientific">Ruminiclostridium papyrosolvens DSM 2782</name>
    <dbReference type="NCBI Taxonomy" id="588581"/>
    <lineage>
        <taxon>Bacteria</taxon>
        <taxon>Bacillati</taxon>
        <taxon>Bacillota</taxon>
        <taxon>Clostridia</taxon>
        <taxon>Eubacteriales</taxon>
        <taxon>Oscillospiraceae</taxon>
        <taxon>Ruminiclostridium</taxon>
    </lineage>
</organism>
<protein>
    <submittedName>
        <fullName evidence="1">Uncharacterized protein</fullName>
    </submittedName>
</protein>
<name>F1TEE8_9FIRM</name>
<reference evidence="1" key="1">
    <citation type="submission" date="2009-07" db="EMBL/GenBank/DDBJ databases">
        <authorList>
            <consortium name="US DOE Joint Genome Institute (JGI-PGF)"/>
            <person name="Lucas S."/>
            <person name="Copeland A."/>
            <person name="Lapidus A."/>
            <person name="Glavina del Rio T."/>
            <person name="Tice H."/>
            <person name="Bruce D."/>
            <person name="Goodwin L."/>
            <person name="Pitluck S."/>
            <person name="Larimer F."/>
            <person name="Land M.L."/>
            <person name="Mouttaki H."/>
            <person name="He Z."/>
            <person name="Zhou J."/>
            <person name="Hemme C.L."/>
        </authorList>
    </citation>
    <scope>NUCLEOTIDE SEQUENCE [LARGE SCALE GENOMIC DNA]</scope>
    <source>
        <strain evidence="1">DSM 2782</strain>
    </source>
</reference>
<keyword evidence="2" id="KW-1185">Reference proteome</keyword>
<evidence type="ECO:0000313" key="1">
    <source>
        <dbReference type="EMBL" id="EGD47114.1"/>
    </source>
</evidence>
<dbReference type="EMBL" id="ACXX02000009">
    <property type="protein sequence ID" value="EGD47114.1"/>
    <property type="molecule type" value="Genomic_DNA"/>
</dbReference>
<reference evidence="1" key="2">
    <citation type="submission" date="2011-01" db="EMBL/GenBank/DDBJ databases">
        <title>The Non-contiguous Finished genome of Clostridium papyrosolvens.</title>
        <authorList>
            <person name="Lucas S."/>
            <person name="Copeland A."/>
            <person name="Lapidus A."/>
            <person name="Cheng J.-F."/>
            <person name="Goodwin L."/>
            <person name="Pitluck S."/>
            <person name="Misra M."/>
            <person name="Chertkov O."/>
            <person name="Detter J.C."/>
            <person name="Han C."/>
            <person name="Tapia R."/>
            <person name="Land M."/>
            <person name="Hauser L."/>
            <person name="Kyrpides N."/>
            <person name="Ivanova N."/>
            <person name="Pagani I."/>
            <person name="Mouttaki H."/>
            <person name="He Z."/>
            <person name="Zhou J."/>
            <person name="Hemme C.L."/>
            <person name="Woyke T."/>
        </authorList>
    </citation>
    <scope>NUCLEOTIDE SEQUENCE [LARGE SCALE GENOMIC DNA]</scope>
    <source>
        <strain evidence="1">DSM 2782</strain>
    </source>
</reference>
<accession>F1TEE8</accession>
<proteinExistence type="predicted"/>
<dbReference type="Proteomes" id="UP000003860">
    <property type="component" value="Unassembled WGS sequence"/>
</dbReference>
<evidence type="ECO:0000313" key="2">
    <source>
        <dbReference type="Proteomes" id="UP000003860"/>
    </source>
</evidence>
<dbReference type="RefSeq" id="WP_004620141.1">
    <property type="nucleotide sequence ID" value="NZ_ACXX02000009.1"/>
</dbReference>
<sequence length="55" mass="6633">MYKSKKLNEMREILEEEFREQYDICCDANNLDYMLAFKKAFESIVESLADFDKLL</sequence>
<dbReference type="STRING" id="588581.Cpap_1506"/>
<comment type="caution">
    <text evidence="1">The sequence shown here is derived from an EMBL/GenBank/DDBJ whole genome shotgun (WGS) entry which is preliminary data.</text>
</comment>
<gene>
    <name evidence="1" type="ORF">Cpap_1506</name>
</gene>
<dbReference type="AlphaFoldDB" id="F1TEE8"/>